<keyword evidence="2" id="KW-1133">Transmembrane helix</keyword>
<feature type="compositionally biased region" description="Basic residues" evidence="1">
    <location>
        <begin position="7"/>
        <end position="19"/>
    </location>
</feature>
<evidence type="ECO:0000256" key="1">
    <source>
        <dbReference type="SAM" id="MobiDB-lite"/>
    </source>
</evidence>
<keyword evidence="2" id="KW-0812">Transmembrane</keyword>
<dbReference type="GeneID" id="19972245"/>
<keyword evidence="4" id="KW-1185">Reference proteome</keyword>
<dbReference type="InParanoid" id="W2RY72"/>
<dbReference type="RefSeq" id="XP_008717472.1">
    <property type="nucleotide sequence ID" value="XM_008719250.1"/>
</dbReference>
<evidence type="ECO:0000313" key="3">
    <source>
        <dbReference type="EMBL" id="ETN40629.1"/>
    </source>
</evidence>
<accession>W2RY72</accession>
<keyword evidence="2" id="KW-0472">Membrane</keyword>
<dbReference type="VEuPathDB" id="FungiDB:HMPREF1541_04906"/>
<organism evidence="3 4">
    <name type="scientific">Cyphellophora europaea (strain CBS 101466)</name>
    <name type="common">Phialophora europaea</name>
    <dbReference type="NCBI Taxonomy" id="1220924"/>
    <lineage>
        <taxon>Eukaryota</taxon>
        <taxon>Fungi</taxon>
        <taxon>Dikarya</taxon>
        <taxon>Ascomycota</taxon>
        <taxon>Pezizomycotina</taxon>
        <taxon>Eurotiomycetes</taxon>
        <taxon>Chaetothyriomycetidae</taxon>
        <taxon>Chaetothyriales</taxon>
        <taxon>Cyphellophoraceae</taxon>
        <taxon>Cyphellophora</taxon>
    </lineage>
</organism>
<dbReference type="EMBL" id="KB822720">
    <property type="protein sequence ID" value="ETN40629.1"/>
    <property type="molecule type" value="Genomic_DNA"/>
</dbReference>
<feature type="region of interest" description="Disordered" evidence="1">
    <location>
        <begin position="1"/>
        <end position="72"/>
    </location>
</feature>
<reference evidence="3 4" key="1">
    <citation type="submission" date="2013-03" db="EMBL/GenBank/DDBJ databases">
        <title>The Genome Sequence of Phialophora europaea CBS 101466.</title>
        <authorList>
            <consortium name="The Broad Institute Genomics Platform"/>
            <person name="Cuomo C."/>
            <person name="de Hoog S."/>
            <person name="Gorbushina A."/>
            <person name="Walker B."/>
            <person name="Young S.K."/>
            <person name="Zeng Q."/>
            <person name="Gargeya S."/>
            <person name="Fitzgerald M."/>
            <person name="Haas B."/>
            <person name="Abouelleil A."/>
            <person name="Allen A.W."/>
            <person name="Alvarado L."/>
            <person name="Arachchi H.M."/>
            <person name="Berlin A.M."/>
            <person name="Chapman S.B."/>
            <person name="Gainer-Dewar J."/>
            <person name="Goldberg J."/>
            <person name="Griggs A."/>
            <person name="Gujja S."/>
            <person name="Hansen M."/>
            <person name="Howarth C."/>
            <person name="Imamovic A."/>
            <person name="Ireland A."/>
            <person name="Larimer J."/>
            <person name="McCowan C."/>
            <person name="Murphy C."/>
            <person name="Pearson M."/>
            <person name="Poon T.W."/>
            <person name="Priest M."/>
            <person name="Roberts A."/>
            <person name="Saif S."/>
            <person name="Shea T."/>
            <person name="Sisk P."/>
            <person name="Sykes S."/>
            <person name="Wortman J."/>
            <person name="Nusbaum C."/>
            <person name="Birren B."/>
        </authorList>
    </citation>
    <scope>NUCLEOTIDE SEQUENCE [LARGE SCALE GENOMIC DNA]</scope>
    <source>
        <strain evidence="3 4">CBS 101466</strain>
    </source>
</reference>
<name>W2RY72_CYPE1</name>
<dbReference type="Proteomes" id="UP000030752">
    <property type="component" value="Unassembled WGS sequence"/>
</dbReference>
<dbReference type="HOGENOM" id="CLU_1643639_0_0_1"/>
<protein>
    <submittedName>
        <fullName evidence="3">Uncharacterized protein</fullName>
    </submittedName>
</protein>
<feature type="compositionally biased region" description="Basic and acidic residues" evidence="1">
    <location>
        <begin position="25"/>
        <end position="37"/>
    </location>
</feature>
<sequence>MPPPRNHQTHRRLTKRHTPHPPPGIEEHPNTGPKLDHLPPPSPKLNRLPFTDPVGAILGPDSLPTPNDSDLPSLLADHSNLVITNPPILARDDTNDTNTNTGTSLSSNKLIIAIGVTSLVVAACLALGIFCCVRKCRNKKKRRQQYYWGNMDRHLGGKGRR</sequence>
<evidence type="ECO:0000313" key="4">
    <source>
        <dbReference type="Proteomes" id="UP000030752"/>
    </source>
</evidence>
<feature type="transmembrane region" description="Helical" evidence="2">
    <location>
        <begin position="110"/>
        <end position="133"/>
    </location>
</feature>
<gene>
    <name evidence="3" type="ORF">HMPREF1541_04906</name>
</gene>
<dbReference type="AlphaFoldDB" id="W2RY72"/>
<evidence type="ECO:0000256" key="2">
    <source>
        <dbReference type="SAM" id="Phobius"/>
    </source>
</evidence>
<proteinExistence type="predicted"/>